<evidence type="ECO:0000256" key="2">
    <source>
        <dbReference type="ARBA" id="ARBA00007441"/>
    </source>
</evidence>
<dbReference type="Gene3D" id="3.40.640.10">
    <property type="entry name" value="Type I PLP-dependent aspartate aminotransferase-like (Major domain)"/>
    <property type="match status" value="1"/>
</dbReference>
<dbReference type="PANTHER" id="PTHR46383">
    <property type="entry name" value="ASPARTATE AMINOTRANSFERASE"/>
    <property type="match status" value="1"/>
</dbReference>
<dbReference type="AlphaFoldDB" id="A0A382H7D2"/>
<comment type="cofactor">
    <cofactor evidence="1">
        <name>pyridoxal 5'-phosphate</name>
        <dbReference type="ChEBI" id="CHEBI:597326"/>
    </cofactor>
</comment>
<dbReference type="GO" id="GO:0006520">
    <property type="term" value="P:amino acid metabolic process"/>
    <property type="evidence" value="ECO:0007669"/>
    <property type="project" value="InterPro"/>
</dbReference>
<dbReference type="GO" id="GO:0030170">
    <property type="term" value="F:pyridoxal phosphate binding"/>
    <property type="evidence" value="ECO:0007669"/>
    <property type="project" value="InterPro"/>
</dbReference>
<reference evidence="7" key="1">
    <citation type="submission" date="2018-05" db="EMBL/GenBank/DDBJ databases">
        <authorList>
            <person name="Lanie J.A."/>
            <person name="Ng W.-L."/>
            <person name="Kazmierczak K.M."/>
            <person name="Andrzejewski T.M."/>
            <person name="Davidsen T.M."/>
            <person name="Wayne K.J."/>
            <person name="Tettelin H."/>
            <person name="Glass J.I."/>
            <person name="Rusch D."/>
            <person name="Podicherti R."/>
            <person name="Tsui H.-C.T."/>
            <person name="Winkler M.E."/>
        </authorList>
    </citation>
    <scope>NUCLEOTIDE SEQUENCE</scope>
</reference>
<evidence type="ECO:0000256" key="3">
    <source>
        <dbReference type="ARBA" id="ARBA00022576"/>
    </source>
</evidence>
<evidence type="ECO:0000313" key="7">
    <source>
        <dbReference type="EMBL" id="SVB83194.1"/>
    </source>
</evidence>
<dbReference type="PANTHER" id="PTHR46383:SF1">
    <property type="entry name" value="ASPARTATE AMINOTRANSFERASE"/>
    <property type="match status" value="1"/>
</dbReference>
<dbReference type="InterPro" id="IPR015424">
    <property type="entry name" value="PyrdxlP-dep_Trfase"/>
</dbReference>
<evidence type="ECO:0000256" key="1">
    <source>
        <dbReference type="ARBA" id="ARBA00001933"/>
    </source>
</evidence>
<accession>A0A382H7D2</accession>
<keyword evidence="5" id="KW-0663">Pyridoxal phosphate</keyword>
<feature type="non-terminal residue" evidence="7">
    <location>
        <position position="120"/>
    </location>
</feature>
<evidence type="ECO:0000256" key="4">
    <source>
        <dbReference type="ARBA" id="ARBA00022679"/>
    </source>
</evidence>
<organism evidence="7">
    <name type="scientific">marine metagenome</name>
    <dbReference type="NCBI Taxonomy" id="408172"/>
    <lineage>
        <taxon>unclassified sequences</taxon>
        <taxon>metagenomes</taxon>
        <taxon>ecological metagenomes</taxon>
    </lineage>
</organism>
<dbReference type="GO" id="GO:0008483">
    <property type="term" value="F:transaminase activity"/>
    <property type="evidence" value="ECO:0007669"/>
    <property type="project" value="UniProtKB-KW"/>
</dbReference>
<dbReference type="InterPro" id="IPR050596">
    <property type="entry name" value="AspAT/PAT-like"/>
</dbReference>
<dbReference type="Gene3D" id="3.90.1150.10">
    <property type="entry name" value="Aspartate Aminotransferase, domain 1"/>
    <property type="match status" value="1"/>
</dbReference>
<keyword evidence="3" id="KW-0032">Aminotransferase</keyword>
<feature type="domain" description="Aminotransferase class I/classII large" evidence="6">
    <location>
        <begin position="25"/>
        <end position="120"/>
    </location>
</feature>
<keyword evidence="4" id="KW-0808">Transferase</keyword>
<evidence type="ECO:0000256" key="5">
    <source>
        <dbReference type="ARBA" id="ARBA00022898"/>
    </source>
</evidence>
<dbReference type="InterPro" id="IPR015421">
    <property type="entry name" value="PyrdxlP-dep_Trfase_major"/>
</dbReference>
<dbReference type="SUPFAM" id="SSF53383">
    <property type="entry name" value="PLP-dependent transferases"/>
    <property type="match status" value="1"/>
</dbReference>
<sequence length="120" mass="13167">MSRFKPSPSQIASARVRDLQAKGRTIIKLTAGEPDFPAPDSAKQAVTELMERNEIQYTPVNGTLALRQAVQAKFQRDNDLRYDLDQIAVGTGSKQVLFNALMATVSSGDEVIIPGPYWTS</sequence>
<gene>
    <name evidence="7" type="ORF">METZ01_LOCUS236048</name>
</gene>
<dbReference type="InterPro" id="IPR004839">
    <property type="entry name" value="Aminotransferase_I/II_large"/>
</dbReference>
<protein>
    <recommendedName>
        <fullName evidence="6">Aminotransferase class I/classII large domain-containing protein</fullName>
    </recommendedName>
</protein>
<proteinExistence type="inferred from homology"/>
<dbReference type="InterPro" id="IPR015422">
    <property type="entry name" value="PyrdxlP-dep_Trfase_small"/>
</dbReference>
<dbReference type="Pfam" id="PF00155">
    <property type="entry name" value="Aminotran_1_2"/>
    <property type="match status" value="1"/>
</dbReference>
<evidence type="ECO:0000259" key="6">
    <source>
        <dbReference type="Pfam" id="PF00155"/>
    </source>
</evidence>
<name>A0A382H7D2_9ZZZZ</name>
<comment type="similarity">
    <text evidence="2">Belongs to the class-I pyridoxal-phosphate-dependent aminotransferase family.</text>
</comment>
<dbReference type="EMBL" id="UINC01059599">
    <property type="protein sequence ID" value="SVB83194.1"/>
    <property type="molecule type" value="Genomic_DNA"/>
</dbReference>